<feature type="region of interest" description="Disordered" evidence="1">
    <location>
        <begin position="1"/>
        <end position="26"/>
    </location>
</feature>
<gene>
    <name evidence="2" type="ORF">METZ01_LOCUS413019</name>
</gene>
<organism evidence="2">
    <name type="scientific">marine metagenome</name>
    <dbReference type="NCBI Taxonomy" id="408172"/>
    <lineage>
        <taxon>unclassified sequences</taxon>
        <taxon>metagenomes</taxon>
        <taxon>ecological metagenomes</taxon>
    </lineage>
</organism>
<evidence type="ECO:0000256" key="1">
    <source>
        <dbReference type="SAM" id="MobiDB-lite"/>
    </source>
</evidence>
<dbReference type="EMBL" id="UINC01161147">
    <property type="protein sequence ID" value="SVD60165.1"/>
    <property type="molecule type" value="Genomic_DNA"/>
</dbReference>
<evidence type="ECO:0000313" key="2">
    <source>
        <dbReference type="EMBL" id="SVD60165.1"/>
    </source>
</evidence>
<reference evidence="2" key="1">
    <citation type="submission" date="2018-05" db="EMBL/GenBank/DDBJ databases">
        <authorList>
            <person name="Lanie J.A."/>
            <person name="Ng W.-L."/>
            <person name="Kazmierczak K.M."/>
            <person name="Andrzejewski T.M."/>
            <person name="Davidsen T.M."/>
            <person name="Wayne K.J."/>
            <person name="Tettelin H."/>
            <person name="Glass J.I."/>
            <person name="Rusch D."/>
            <person name="Podicherti R."/>
            <person name="Tsui H.-C.T."/>
            <person name="Winkler M.E."/>
        </authorList>
    </citation>
    <scope>NUCLEOTIDE SEQUENCE</scope>
</reference>
<feature type="compositionally biased region" description="Basic and acidic residues" evidence="1">
    <location>
        <begin position="1"/>
        <end position="11"/>
    </location>
</feature>
<protein>
    <submittedName>
        <fullName evidence="2">Uncharacterized protein</fullName>
    </submittedName>
</protein>
<sequence length="26" mass="2859">GRALHDPEGRRSVVQAFLTPGPVRKD</sequence>
<dbReference type="AlphaFoldDB" id="A0A382WP83"/>
<feature type="non-terminal residue" evidence="2">
    <location>
        <position position="1"/>
    </location>
</feature>
<name>A0A382WP83_9ZZZZ</name>
<proteinExistence type="predicted"/>
<accession>A0A382WP83</accession>